<dbReference type="EMBL" id="PELY01000416">
    <property type="protein sequence ID" value="RTH22893.1"/>
    <property type="molecule type" value="Genomic_DNA"/>
</dbReference>
<dbReference type="Proteomes" id="UP000286734">
    <property type="component" value="Unassembled WGS sequence"/>
</dbReference>
<organism evidence="2 26">
    <name type="scientific">Thermus scotoductus</name>
    <dbReference type="NCBI Taxonomy" id="37636"/>
    <lineage>
        <taxon>Bacteria</taxon>
        <taxon>Thermotogati</taxon>
        <taxon>Deinococcota</taxon>
        <taxon>Deinococci</taxon>
        <taxon>Thermales</taxon>
        <taxon>Thermaceae</taxon>
        <taxon>Thermus</taxon>
    </lineage>
</organism>
<evidence type="ECO:0000313" key="19">
    <source>
        <dbReference type="Proteomes" id="UP000287173"/>
    </source>
</evidence>
<dbReference type="EMBL" id="PEMH01000011">
    <property type="protein sequence ID" value="RTI03460.1"/>
    <property type="molecule type" value="Genomic_DNA"/>
</dbReference>
<feature type="region of interest" description="Disordered" evidence="1">
    <location>
        <begin position="1"/>
        <end position="20"/>
    </location>
</feature>
<evidence type="ECO:0000313" key="21">
    <source>
        <dbReference type="Proteomes" id="UP000287439"/>
    </source>
</evidence>
<dbReference type="Proteomes" id="UP000286928">
    <property type="component" value="Unassembled WGS sequence"/>
</dbReference>
<evidence type="ECO:0000313" key="10">
    <source>
        <dbReference type="EMBL" id="RTI05205.1"/>
    </source>
</evidence>
<evidence type="ECO:0000313" key="27">
    <source>
        <dbReference type="Proteomes" id="UP000288347"/>
    </source>
</evidence>
<dbReference type="EMBL" id="PEMD01000330">
    <property type="protein sequence ID" value="RTH29310.1"/>
    <property type="molecule type" value="Genomic_DNA"/>
</dbReference>
<evidence type="ECO:0000313" key="23">
    <source>
        <dbReference type="Proteomes" id="UP000287962"/>
    </source>
</evidence>
<dbReference type="Proteomes" id="UP000287467">
    <property type="component" value="Unassembled WGS sequence"/>
</dbReference>
<gene>
    <name evidence="14" type="ORF">CSW14_03930</name>
    <name evidence="13" type="ORF">CSW23_01610</name>
    <name evidence="10" type="ORF">CSW25_11580</name>
    <name evidence="12" type="ORF">CSW27_13550</name>
    <name evidence="9" type="ORF">CSW29_00525</name>
    <name evidence="11" type="ORF">CSW30_07705</name>
    <name evidence="7" type="ORF">CSW33_12640</name>
    <name evidence="8" type="ORF">CSW37_02555</name>
    <name evidence="5" type="ORF">CSW38_12065</name>
    <name evidence="6" type="ORF">CSW40_04995</name>
    <name evidence="4" type="ORF">CSW41_04310</name>
    <name evidence="3" type="ORF">CSW47_04965</name>
    <name evidence="2" type="ORF">CSW50_07460</name>
</gene>
<dbReference type="EMBL" id="PEMG01000222">
    <property type="protein sequence ID" value="RTI08049.1"/>
    <property type="molecule type" value="Genomic_DNA"/>
</dbReference>
<evidence type="ECO:0000313" key="3">
    <source>
        <dbReference type="EMBL" id="RTH05598.1"/>
    </source>
</evidence>
<dbReference type="Proteomes" id="UP000287439">
    <property type="component" value="Unassembled WGS sequence"/>
</dbReference>
<keyword evidence="23" id="KW-1185">Reference proteome</keyword>
<dbReference type="Proteomes" id="UP000288073">
    <property type="component" value="Unassembled WGS sequence"/>
</dbReference>
<dbReference type="EMBL" id="PELP01000111">
    <property type="protein sequence ID" value="RTH05598.1"/>
    <property type="molecule type" value="Genomic_DNA"/>
</dbReference>
<evidence type="ECO:0000313" key="15">
    <source>
        <dbReference type="Proteomes" id="UP000286712"/>
    </source>
</evidence>
<dbReference type="Proteomes" id="UP000287155">
    <property type="component" value="Unassembled WGS sequence"/>
</dbReference>
<dbReference type="EMBL" id="PEML01000306">
    <property type="protein sequence ID" value="RTI05205.1"/>
    <property type="molecule type" value="Genomic_DNA"/>
</dbReference>
<sequence>METLIPPHPGLRQGGEDPMTPGFRRRLAALLQEAKARWGNLTPEERRRLLSLLAGLLSLLPLGRLGRVGLLLEKALGPGGQVAFSLLLRLLRR</sequence>
<comment type="caution">
    <text evidence="2">The sequence shown here is derived from an EMBL/GenBank/DDBJ whole genome shotgun (WGS) entry which is preliminary data.</text>
</comment>
<reference evidence="15 16" key="2">
    <citation type="journal article" date="2019" name="Extremophiles">
        <title>Biogeography of thermophiles and predominance of Thermus scotoductus in domestic water heaters.</title>
        <authorList>
            <person name="Wilpiszeski R.L."/>
            <person name="Zhang Z."/>
            <person name="House C.H."/>
        </authorList>
    </citation>
    <scope>NUCLEOTIDE SEQUENCE [LARGE SCALE GENOMIC DNA]</scope>
    <source>
        <strain evidence="13 25">10_S10</strain>
        <strain evidence="10 23">12_S12</strain>
        <strain evidence="12 18">14_S14</strain>
        <strain evidence="9 27">16_S16</strain>
        <strain evidence="11 19">17_S17</strain>
        <strain evidence="14 22">1_S1</strain>
        <strain evidence="7 17">20_S20</strain>
        <strain evidence="8 24">24_S24</strain>
        <strain evidence="5 20">25_S25</strain>
        <strain evidence="6 15">27_S27</strain>
        <strain evidence="4 21">28_S28</strain>
        <strain evidence="3 16">34_S34</strain>
        <strain evidence="2 26">38_S38</strain>
    </source>
</reference>
<dbReference type="Proteomes" id="UP000287962">
    <property type="component" value="Unassembled WGS sequence"/>
</dbReference>
<evidence type="ECO:0000313" key="4">
    <source>
        <dbReference type="EMBL" id="RTH19289.1"/>
    </source>
</evidence>
<reference evidence="10" key="1">
    <citation type="submission" date="2017-10" db="EMBL/GenBank/DDBJ databases">
        <authorList>
            <person name="Wilpiszeski R.L."/>
            <person name="Zhidan Z."/>
            <person name="House C.H."/>
        </authorList>
    </citation>
    <scope>NUCLEOTIDE SEQUENCE</scope>
    <source>
        <strain evidence="10">12_S12</strain>
    </source>
</reference>
<dbReference type="EMBL" id="PEMW01000099">
    <property type="protein sequence ID" value="RTI58045.1"/>
    <property type="molecule type" value="Genomic_DNA"/>
</dbReference>
<dbReference type="Proteomes" id="UP000286712">
    <property type="component" value="Unassembled WGS sequence"/>
</dbReference>
<name>A0A430R500_THESC</name>
<evidence type="ECO:0000313" key="18">
    <source>
        <dbReference type="Proteomes" id="UP000287155"/>
    </source>
</evidence>
<dbReference type="EMBL" id="PEMJ01000368">
    <property type="protein sequence ID" value="RTI10905.1"/>
    <property type="molecule type" value="Genomic_DNA"/>
</dbReference>
<evidence type="ECO:0000313" key="24">
    <source>
        <dbReference type="Proteomes" id="UP000288051"/>
    </source>
</evidence>
<dbReference type="Proteomes" id="UP000288347">
    <property type="component" value="Unassembled WGS sequence"/>
</dbReference>
<evidence type="ECO:0000313" key="25">
    <source>
        <dbReference type="Proteomes" id="UP000288073"/>
    </source>
</evidence>
<evidence type="ECO:0000313" key="6">
    <source>
        <dbReference type="EMBL" id="RTH26426.1"/>
    </source>
</evidence>
<dbReference type="EMBL" id="PELV01000111">
    <property type="protein sequence ID" value="RTH19289.1"/>
    <property type="molecule type" value="Genomic_DNA"/>
</dbReference>
<protein>
    <submittedName>
        <fullName evidence="2">Uncharacterized protein</fullName>
    </submittedName>
</protein>
<dbReference type="Proteomes" id="UP000288082">
    <property type="component" value="Unassembled WGS sequence"/>
</dbReference>
<dbReference type="EMBL" id="PELM01000222">
    <property type="protein sequence ID" value="RTH02470.1"/>
    <property type="molecule type" value="Genomic_DNA"/>
</dbReference>
<evidence type="ECO:0000313" key="12">
    <source>
        <dbReference type="EMBL" id="RTI10905.1"/>
    </source>
</evidence>
<accession>A0A430R500</accession>
<dbReference type="EMBL" id="PELZ01000055">
    <property type="protein sequence ID" value="RTH39273.1"/>
    <property type="molecule type" value="Genomic_DNA"/>
</dbReference>
<dbReference type="AlphaFoldDB" id="A0A430R500"/>
<evidence type="ECO:0000313" key="22">
    <source>
        <dbReference type="Proteomes" id="UP000287467"/>
    </source>
</evidence>
<evidence type="ECO:0000313" key="9">
    <source>
        <dbReference type="EMBL" id="RTI03460.1"/>
    </source>
</evidence>
<dbReference type="EMBL" id="PEMN01000033">
    <property type="protein sequence ID" value="RTI20453.1"/>
    <property type="molecule type" value="Genomic_DNA"/>
</dbReference>
<dbReference type="Proteomes" id="UP000287173">
    <property type="component" value="Unassembled WGS sequence"/>
</dbReference>
<evidence type="ECO:0000313" key="7">
    <source>
        <dbReference type="EMBL" id="RTH29310.1"/>
    </source>
</evidence>
<evidence type="ECO:0000313" key="17">
    <source>
        <dbReference type="Proteomes" id="UP000286928"/>
    </source>
</evidence>
<evidence type="ECO:0000313" key="26">
    <source>
        <dbReference type="Proteomes" id="UP000288082"/>
    </source>
</evidence>
<proteinExistence type="predicted"/>
<dbReference type="Proteomes" id="UP000288051">
    <property type="component" value="Unassembled WGS sequence"/>
</dbReference>
<evidence type="ECO:0000313" key="2">
    <source>
        <dbReference type="EMBL" id="RTH02470.1"/>
    </source>
</evidence>
<dbReference type="RefSeq" id="WP_126165336.1">
    <property type="nucleotide sequence ID" value="NZ_PELZ01000055.1"/>
</dbReference>
<evidence type="ECO:0000256" key="1">
    <source>
        <dbReference type="SAM" id="MobiDB-lite"/>
    </source>
</evidence>
<evidence type="ECO:0000313" key="11">
    <source>
        <dbReference type="EMBL" id="RTI08049.1"/>
    </source>
</evidence>
<evidence type="ECO:0000313" key="13">
    <source>
        <dbReference type="EMBL" id="RTI20453.1"/>
    </source>
</evidence>
<evidence type="ECO:0000313" key="20">
    <source>
        <dbReference type="Proteomes" id="UP000287306"/>
    </source>
</evidence>
<evidence type="ECO:0000313" key="5">
    <source>
        <dbReference type="EMBL" id="RTH22893.1"/>
    </source>
</evidence>
<dbReference type="EMBL" id="PELW01000111">
    <property type="protein sequence ID" value="RTH26426.1"/>
    <property type="molecule type" value="Genomic_DNA"/>
</dbReference>
<evidence type="ECO:0000313" key="8">
    <source>
        <dbReference type="EMBL" id="RTH39273.1"/>
    </source>
</evidence>
<evidence type="ECO:0000313" key="16">
    <source>
        <dbReference type="Proteomes" id="UP000286734"/>
    </source>
</evidence>
<evidence type="ECO:0000313" key="14">
    <source>
        <dbReference type="EMBL" id="RTI58045.1"/>
    </source>
</evidence>
<dbReference type="Proteomes" id="UP000287306">
    <property type="component" value="Unassembled WGS sequence"/>
</dbReference>